<dbReference type="Pfam" id="PF11833">
    <property type="entry name" value="CPP1-like"/>
    <property type="match status" value="1"/>
</dbReference>
<reference evidence="3" key="1">
    <citation type="journal article" date="2011" name="MBio">
        <title>Novel metabolic attributes of the genus Cyanothece, comprising a group of unicellular nitrogen-fixing Cyanobacteria.</title>
        <authorList>
            <person name="Bandyopadhyay A."/>
            <person name="Elvitigala T."/>
            <person name="Welsh E."/>
            <person name="Stockel J."/>
            <person name="Liberton M."/>
            <person name="Min H."/>
            <person name="Sherman L.A."/>
            <person name="Pakrasi H.B."/>
        </authorList>
    </citation>
    <scope>NUCLEOTIDE SEQUENCE [LARGE SCALE GENOMIC DNA]</scope>
    <source>
        <strain evidence="3">PCC 8801</strain>
    </source>
</reference>
<keyword evidence="1" id="KW-0812">Transmembrane</keyword>
<keyword evidence="3" id="KW-1185">Reference proteome</keyword>
<feature type="transmembrane region" description="Helical" evidence="1">
    <location>
        <begin position="127"/>
        <end position="142"/>
    </location>
</feature>
<keyword evidence="1" id="KW-0472">Membrane</keyword>
<protein>
    <submittedName>
        <fullName evidence="2">Heat shock protein DnaJ domain protein</fullName>
    </submittedName>
</protein>
<dbReference type="RefSeq" id="WP_012594971.1">
    <property type="nucleotide sequence ID" value="NC_011726.1"/>
</dbReference>
<evidence type="ECO:0000313" key="3">
    <source>
        <dbReference type="Proteomes" id="UP000008204"/>
    </source>
</evidence>
<keyword evidence="2" id="KW-0346">Stress response</keyword>
<feature type="transmembrane region" description="Helical" evidence="1">
    <location>
        <begin position="187"/>
        <end position="204"/>
    </location>
</feature>
<dbReference type="AlphaFoldDB" id="B7JW09"/>
<name>B7JW09_RIPO1</name>
<dbReference type="PANTHER" id="PTHR33372:SF2">
    <property type="entry name" value="PROTEIN CHAPERONE-LIKE PROTEIN OF POR1, CHLOROPLASTIC"/>
    <property type="match status" value="1"/>
</dbReference>
<gene>
    <name evidence="2" type="ordered locus">PCC8801_1647</name>
</gene>
<dbReference type="PANTHER" id="PTHR33372">
    <property type="match status" value="1"/>
</dbReference>
<dbReference type="eggNOG" id="COG2214">
    <property type="taxonomic scope" value="Bacteria"/>
</dbReference>
<evidence type="ECO:0000313" key="2">
    <source>
        <dbReference type="EMBL" id="ACK65698.1"/>
    </source>
</evidence>
<dbReference type="OrthoDB" id="483084at2"/>
<accession>B7JW09</accession>
<feature type="transmembrane region" description="Helical" evidence="1">
    <location>
        <begin position="154"/>
        <end position="175"/>
    </location>
</feature>
<keyword evidence="1" id="KW-1133">Transmembrane helix</keyword>
<dbReference type="KEGG" id="cyp:PCC8801_1647"/>
<dbReference type="InterPro" id="IPR021788">
    <property type="entry name" value="CPP1-like"/>
</dbReference>
<proteinExistence type="predicted"/>
<dbReference type="STRING" id="41431.PCC8801_1647"/>
<organism evidence="2 3">
    <name type="scientific">Rippkaea orientalis (strain PCC 8801 / RF-1)</name>
    <name type="common">Cyanothece sp. (strain PCC 8801)</name>
    <dbReference type="NCBI Taxonomy" id="41431"/>
    <lineage>
        <taxon>Bacteria</taxon>
        <taxon>Bacillati</taxon>
        <taxon>Cyanobacteriota</taxon>
        <taxon>Cyanophyceae</taxon>
        <taxon>Oscillatoriophycideae</taxon>
        <taxon>Chroococcales</taxon>
        <taxon>Aphanothecaceae</taxon>
        <taxon>Rippkaea</taxon>
        <taxon>Rippkaea orientalis</taxon>
    </lineage>
</organism>
<sequence>MNEQTPYEILGVSEESSFEEIQDAKNRLIQEYKDNNKVIENIETAYDAIIMERLRMRQEGKIKVPDRIRFPERSEEILPTVPSVSLNNSPSWLQRLIDTPSSQDLIIAGGVFAALVTLTIFAQVSQMALILVLGVFANVYLLNRKEQRFGRSLLMTLVGLLIGVALGTGLTNLMGGANLIVALREDQLASIVTLIIFWLISSFLR</sequence>
<evidence type="ECO:0000256" key="1">
    <source>
        <dbReference type="SAM" id="Phobius"/>
    </source>
</evidence>
<dbReference type="HOGENOM" id="CLU_072193_2_0_3"/>
<dbReference type="EMBL" id="CP001287">
    <property type="protein sequence ID" value="ACK65698.1"/>
    <property type="molecule type" value="Genomic_DNA"/>
</dbReference>
<dbReference type="Proteomes" id="UP000008204">
    <property type="component" value="Chromosome"/>
</dbReference>